<dbReference type="InterPro" id="IPR001978">
    <property type="entry name" value="Troponin"/>
</dbReference>
<keyword evidence="6" id="KW-1185">Reference proteome</keyword>
<dbReference type="GO" id="GO:0003009">
    <property type="term" value="P:skeletal muscle contraction"/>
    <property type="evidence" value="ECO:0007669"/>
    <property type="project" value="TreeGrafter"/>
</dbReference>
<dbReference type="Gene3D" id="6.10.250.180">
    <property type="match status" value="1"/>
</dbReference>
<gene>
    <name evidence="5" type="primary">LOC115197011</name>
</gene>
<reference evidence="5" key="1">
    <citation type="submission" date="2025-08" db="UniProtKB">
        <authorList>
            <consortium name="Ensembl"/>
        </authorList>
    </citation>
    <scope>IDENTIFICATION</scope>
</reference>
<evidence type="ECO:0000256" key="4">
    <source>
        <dbReference type="ARBA" id="ARBA00023203"/>
    </source>
</evidence>
<dbReference type="GO" id="GO:0060048">
    <property type="term" value="P:cardiac muscle contraction"/>
    <property type="evidence" value="ECO:0007669"/>
    <property type="project" value="TreeGrafter"/>
</dbReference>
<comment type="similarity">
    <text evidence="2">Belongs to the troponin I family.</text>
</comment>
<sequence>MGIYYSFKSPNIFVAIKDFHLKSHFVHQYYVVDWVWPYLFFVLQSLVLQIAFELIEVEKKEAEQVKKNFMAEIPALDLSGDQAALMEMLKKLAHTIDKVDEDRYDAEAKVNKADKEIEDLKMKVIEIQGMKKPALKKVRMSADAMLQALLGTKHKASMDFRANLKEVKKEVKEEAADAVGDWRKNVDEQAGMDGRMKKFQG</sequence>
<dbReference type="InterPro" id="IPR038077">
    <property type="entry name" value="Troponin_sf"/>
</dbReference>
<dbReference type="Proteomes" id="UP000472277">
    <property type="component" value="Chromosome 7"/>
</dbReference>
<evidence type="ECO:0000256" key="2">
    <source>
        <dbReference type="ARBA" id="ARBA00009930"/>
    </source>
</evidence>
<dbReference type="AlphaFoldDB" id="A0A673X8D6"/>
<evidence type="ECO:0000256" key="3">
    <source>
        <dbReference type="ARBA" id="ARBA00023179"/>
    </source>
</evidence>
<keyword evidence="4" id="KW-0009">Actin-binding</keyword>
<proteinExistence type="inferred from homology"/>
<dbReference type="Ensembl" id="ENSSTUT00000021556.1">
    <property type="protein sequence ID" value="ENSSTUP00000020495.1"/>
    <property type="gene ID" value="ENSSTUG00000009062.1"/>
</dbReference>
<keyword evidence="3" id="KW-0514">Muscle protein</keyword>
<dbReference type="GO" id="GO:0005861">
    <property type="term" value="C:troponin complex"/>
    <property type="evidence" value="ECO:0007669"/>
    <property type="project" value="InterPro"/>
</dbReference>
<accession>A0A673X8D6</accession>
<organism evidence="5 6">
    <name type="scientific">Salmo trutta</name>
    <name type="common">Brown trout</name>
    <dbReference type="NCBI Taxonomy" id="8032"/>
    <lineage>
        <taxon>Eukaryota</taxon>
        <taxon>Metazoa</taxon>
        <taxon>Chordata</taxon>
        <taxon>Craniata</taxon>
        <taxon>Vertebrata</taxon>
        <taxon>Euteleostomi</taxon>
        <taxon>Actinopterygii</taxon>
        <taxon>Neopterygii</taxon>
        <taxon>Teleostei</taxon>
        <taxon>Protacanthopterygii</taxon>
        <taxon>Salmoniformes</taxon>
        <taxon>Salmonidae</taxon>
        <taxon>Salmoninae</taxon>
        <taxon>Salmo</taxon>
    </lineage>
</organism>
<dbReference type="Pfam" id="PF00992">
    <property type="entry name" value="Troponin"/>
    <property type="match status" value="1"/>
</dbReference>
<dbReference type="SUPFAM" id="SSF90250">
    <property type="entry name" value="Troponin coil-coiled subunits"/>
    <property type="match status" value="1"/>
</dbReference>
<dbReference type="GeneTree" id="ENSGT01030000234588"/>
<dbReference type="GO" id="GO:0003779">
    <property type="term" value="F:actin binding"/>
    <property type="evidence" value="ECO:0007669"/>
    <property type="project" value="UniProtKB-KW"/>
</dbReference>
<dbReference type="InParanoid" id="A0A673X8D6"/>
<evidence type="ECO:0000256" key="1">
    <source>
        <dbReference type="ARBA" id="ARBA00001988"/>
    </source>
</evidence>
<comment type="function">
    <text evidence="1">Troponin I is the inhibitory subunit of troponin, the thin filament regulatory complex which confers calcium-sensitivity to striated muscle actomyosin ATPase activity.</text>
</comment>
<dbReference type="InterPro" id="IPR050875">
    <property type="entry name" value="Troponin_I"/>
</dbReference>
<dbReference type="Gene3D" id="1.20.5.350">
    <property type="match status" value="1"/>
</dbReference>
<dbReference type="PANTHER" id="PTHR13738:SF31">
    <property type="entry name" value="TROPONIN I TYPE 2B (SKELETAL, FAST), TANDEM DUPLICATE 2-RELATED"/>
    <property type="match status" value="1"/>
</dbReference>
<evidence type="ECO:0000313" key="6">
    <source>
        <dbReference type="Proteomes" id="UP000472277"/>
    </source>
</evidence>
<evidence type="ECO:0000313" key="5">
    <source>
        <dbReference type="Ensembl" id="ENSSTUP00000020495.1"/>
    </source>
</evidence>
<dbReference type="PANTHER" id="PTHR13738">
    <property type="entry name" value="TROPONIN I"/>
    <property type="match status" value="1"/>
</dbReference>
<protein>
    <submittedName>
        <fullName evidence="5">Troponin I, fast skeletal muscle-like</fullName>
    </submittedName>
</protein>
<name>A0A673X8D6_SALTR</name>
<reference evidence="5" key="2">
    <citation type="submission" date="2025-09" db="UniProtKB">
        <authorList>
            <consortium name="Ensembl"/>
        </authorList>
    </citation>
    <scope>IDENTIFICATION</scope>
</reference>